<keyword evidence="3" id="KW-1185">Reference proteome</keyword>
<gene>
    <name evidence="2" type="ORF">PSYICH_LOCUS4587</name>
</gene>
<accession>A0A9P0CRM8</accession>
<proteinExistence type="predicted"/>
<feature type="region of interest" description="Disordered" evidence="1">
    <location>
        <begin position="196"/>
        <end position="236"/>
    </location>
</feature>
<feature type="compositionally biased region" description="Basic residues" evidence="1">
    <location>
        <begin position="527"/>
        <end position="537"/>
    </location>
</feature>
<sequence>MSGGSKILATVPARSGQNMLLFQSFTNQSRKAISAVKYSTIQPITGLTQTLTGVGQQPVLLPSTMALGQPLTLKRIGDDRENTELLLAITQPKEELRDTNDRPQPDSSTNLPSEIKIENIKIEHESDNSDGKIFQTYQKTVINSVETSVIATATPTSKIQTGVPSQTIVTTATVAAKAEAKSERIQSVLVTAGSSNGPMLSHTNPRYRKVSDKTHTTEPASKDFLHNGEKPNNEQKTFRGNATYYVNKTKKVVAESQKMDSEMQKQAAIERELRLQKSLSEECEDLGVDEPSTSDLFPEADLLFDSNHSPSFDQTSQDIKRVSQVVEIKEEVKEAMNLFSDDENSGSLRADLFEYVEYQPVETLDYQGRQMNGNIEACSSGCEDNTLLPKCAAMSEVTLNSPISPEMYQEAAMHKYKFKYSNRKKGDRIKQDYGGEVVSSSEDTVVCTEIAKVNCEDIYKVVHISKSEIVKEGKCELHCEEDVDSPSSGRGARRSVRKLCSCCNGAQDGNLAKKRPQTSRPHTPAAPHKKAFLSKKR</sequence>
<feature type="region of interest" description="Disordered" evidence="1">
    <location>
        <begin position="91"/>
        <end position="113"/>
    </location>
</feature>
<feature type="region of interest" description="Disordered" evidence="1">
    <location>
        <begin position="505"/>
        <end position="537"/>
    </location>
</feature>
<reference evidence="2" key="1">
    <citation type="submission" date="2022-01" db="EMBL/GenBank/DDBJ databases">
        <authorList>
            <person name="King R."/>
        </authorList>
    </citation>
    <scope>NUCLEOTIDE SEQUENCE</scope>
</reference>
<evidence type="ECO:0000313" key="2">
    <source>
        <dbReference type="EMBL" id="CAH1103442.1"/>
    </source>
</evidence>
<evidence type="ECO:0000256" key="1">
    <source>
        <dbReference type="SAM" id="MobiDB-lite"/>
    </source>
</evidence>
<evidence type="ECO:0000313" key="3">
    <source>
        <dbReference type="Proteomes" id="UP001153636"/>
    </source>
</evidence>
<dbReference type="OrthoDB" id="6427254at2759"/>
<feature type="compositionally biased region" description="Basic and acidic residues" evidence="1">
    <location>
        <begin position="92"/>
        <end position="104"/>
    </location>
</feature>
<dbReference type="EMBL" id="OV651826">
    <property type="protein sequence ID" value="CAH1103442.1"/>
    <property type="molecule type" value="Genomic_DNA"/>
</dbReference>
<dbReference type="AlphaFoldDB" id="A0A9P0CRM8"/>
<dbReference type="Proteomes" id="UP001153636">
    <property type="component" value="Chromosome 14"/>
</dbReference>
<protein>
    <submittedName>
        <fullName evidence="2">Uncharacterized protein</fullName>
    </submittedName>
</protein>
<organism evidence="2 3">
    <name type="scientific">Psylliodes chrysocephalus</name>
    <dbReference type="NCBI Taxonomy" id="3402493"/>
    <lineage>
        <taxon>Eukaryota</taxon>
        <taxon>Metazoa</taxon>
        <taxon>Ecdysozoa</taxon>
        <taxon>Arthropoda</taxon>
        <taxon>Hexapoda</taxon>
        <taxon>Insecta</taxon>
        <taxon>Pterygota</taxon>
        <taxon>Neoptera</taxon>
        <taxon>Endopterygota</taxon>
        <taxon>Coleoptera</taxon>
        <taxon>Polyphaga</taxon>
        <taxon>Cucujiformia</taxon>
        <taxon>Chrysomeloidea</taxon>
        <taxon>Chrysomelidae</taxon>
        <taxon>Galerucinae</taxon>
        <taxon>Alticini</taxon>
        <taxon>Psylliodes</taxon>
    </lineage>
</organism>
<name>A0A9P0CRM8_9CUCU</name>
<feature type="compositionally biased region" description="Basic and acidic residues" evidence="1">
    <location>
        <begin position="209"/>
        <end position="236"/>
    </location>
</feature>